<feature type="binding site" evidence="11">
    <location>
        <begin position="644"/>
        <end position="651"/>
    </location>
    <ligand>
        <name>ATP</name>
        <dbReference type="ChEBI" id="CHEBI:30616"/>
    </ligand>
</feature>
<dbReference type="SUPFAM" id="SSF52540">
    <property type="entry name" value="P-loop containing nucleoside triphosphate hydrolases"/>
    <property type="match status" value="2"/>
</dbReference>
<dbReference type="GO" id="GO:0005524">
    <property type="term" value="F:ATP binding"/>
    <property type="evidence" value="ECO:0007669"/>
    <property type="project" value="UniProtKB-UniRule"/>
</dbReference>
<comment type="caution">
    <text evidence="13">The sequence shown here is derived from an EMBL/GenBank/DDBJ whole genome shotgun (WGS) entry which is preliminary data.</text>
</comment>
<keyword evidence="3 11" id="KW-0378">Hydrolase</keyword>
<reference evidence="13" key="2">
    <citation type="journal article" date="2021" name="PeerJ">
        <title>Extensive microbial diversity within the chicken gut microbiome revealed by metagenomics and culture.</title>
        <authorList>
            <person name="Gilroy R."/>
            <person name="Ravi A."/>
            <person name="Getino M."/>
            <person name="Pursley I."/>
            <person name="Horton D.L."/>
            <person name="Alikhan N.F."/>
            <person name="Baker D."/>
            <person name="Gharbi K."/>
            <person name="Hall N."/>
            <person name="Watson M."/>
            <person name="Adriaenssens E.M."/>
            <person name="Foster-Nyarko E."/>
            <person name="Jarju S."/>
            <person name="Secka A."/>
            <person name="Antonio M."/>
            <person name="Oren A."/>
            <person name="Chaudhuri R.R."/>
            <person name="La Ragione R."/>
            <person name="Hildebrand F."/>
            <person name="Pallen M.J."/>
        </authorList>
    </citation>
    <scope>NUCLEOTIDE SEQUENCE</scope>
    <source>
        <strain evidence="13">CHK154-7741</strain>
    </source>
</reference>
<dbReference type="Gene3D" id="3.40.50.300">
    <property type="entry name" value="P-loop containing nucleotide triphosphate hydrolases"/>
    <property type="match status" value="4"/>
</dbReference>
<comment type="catalytic activity">
    <reaction evidence="10">
        <text>ATP + H2O = ADP + phosphate + H(+)</text>
        <dbReference type="Rhea" id="RHEA:13065"/>
        <dbReference type="ChEBI" id="CHEBI:15377"/>
        <dbReference type="ChEBI" id="CHEBI:15378"/>
        <dbReference type="ChEBI" id="CHEBI:30616"/>
        <dbReference type="ChEBI" id="CHEBI:43474"/>
        <dbReference type="ChEBI" id="CHEBI:456216"/>
        <dbReference type="EC" id="5.6.2.4"/>
    </reaction>
</comment>
<dbReference type="InterPro" id="IPR014017">
    <property type="entry name" value="DNA_helicase_UvrD-like_C"/>
</dbReference>
<gene>
    <name evidence="13" type="ORF">IAD26_06670</name>
</gene>
<dbReference type="PANTHER" id="PTHR11070:SF2">
    <property type="entry name" value="ATP-DEPENDENT DNA HELICASE SRS2"/>
    <property type="match status" value="1"/>
</dbReference>
<evidence type="ECO:0000259" key="12">
    <source>
        <dbReference type="PROSITE" id="PS51198"/>
    </source>
</evidence>
<evidence type="ECO:0000313" key="13">
    <source>
        <dbReference type="EMBL" id="HIU92798.1"/>
    </source>
</evidence>
<keyword evidence="7" id="KW-0413">Isomerase</keyword>
<dbReference type="GO" id="GO:0005829">
    <property type="term" value="C:cytosol"/>
    <property type="evidence" value="ECO:0007669"/>
    <property type="project" value="TreeGrafter"/>
</dbReference>
<evidence type="ECO:0000256" key="10">
    <source>
        <dbReference type="ARBA" id="ARBA00048988"/>
    </source>
</evidence>
<evidence type="ECO:0000256" key="3">
    <source>
        <dbReference type="ARBA" id="ARBA00022801"/>
    </source>
</evidence>
<dbReference type="Gene3D" id="1.10.10.160">
    <property type="match status" value="2"/>
</dbReference>
<evidence type="ECO:0000256" key="4">
    <source>
        <dbReference type="ARBA" id="ARBA00022806"/>
    </source>
</evidence>
<dbReference type="InterPro" id="IPR000212">
    <property type="entry name" value="DNA_helicase_UvrD/REP"/>
</dbReference>
<keyword evidence="4 11" id="KW-0347">Helicase</keyword>
<dbReference type="GO" id="GO:0016787">
    <property type="term" value="F:hydrolase activity"/>
    <property type="evidence" value="ECO:0007669"/>
    <property type="project" value="UniProtKB-UniRule"/>
</dbReference>
<dbReference type="PROSITE" id="PS51198">
    <property type="entry name" value="UVRD_HELICASE_ATP_BIND"/>
    <property type="match status" value="1"/>
</dbReference>
<keyword evidence="5 11" id="KW-0067">ATP-binding</keyword>
<evidence type="ECO:0000256" key="6">
    <source>
        <dbReference type="ARBA" id="ARBA00023125"/>
    </source>
</evidence>
<reference evidence="13" key="1">
    <citation type="submission" date="2020-10" db="EMBL/GenBank/DDBJ databases">
        <authorList>
            <person name="Gilroy R."/>
        </authorList>
    </citation>
    <scope>NUCLEOTIDE SEQUENCE</scope>
    <source>
        <strain evidence="13">CHK154-7741</strain>
    </source>
</reference>
<evidence type="ECO:0000256" key="8">
    <source>
        <dbReference type="ARBA" id="ARBA00034617"/>
    </source>
</evidence>
<dbReference type="InterPro" id="IPR013986">
    <property type="entry name" value="DExx_box_DNA_helicase_dom_sf"/>
</dbReference>
<accession>A0A9D1SR88</accession>
<dbReference type="InterPro" id="IPR027417">
    <property type="entry name" value="P-loop_NTPase"/>
</dbReference>
<evidence type="ECO:0000256" key="11">
    <source>
        <dbReference type="PROSITE-ProRule" id="PRU00560"/>
    </source>
</evidence>
<evidence type="ECO:0000256" key="5">
    <source>
        <dbReference type="ARBA" id="ARBA00022840"/>
    </source>
</evidence>
<feature type="domain" description="UvrD-like helicase ATP-binding" evidence="12">
    <location>
        <begin position="623"/>
        <end position="896"/>
    </location>
</feature>
<protein>
    <recommendedName>
        <fullName evidence="9">DNA 3'-5' helicase</fullName>
        <ecNumber evidence="9">5.6.2.4</ecNumber>
    </recommendedName>
</protein>
<comment type="similarity">
    <text evidence="1">Belongs to the helicase family. UvrD subfamily.</text>
</comment>
<dbReference type="AlphaFoldDB" id="A0A9D1SR88"/>
<dbReference type="GO" id="GO:0003677">
    <property type="term" value="F:DNA binding"/>
    <property type="evidence" value="ECO:0007669"/>
    <property type="project" value="UniProtKB-KW"/>
</dbReference>
<dbReference type="GO" id="GO:0000725">
    <property type="term" value="P:recombinational repair"/>
    <property type="evidence" value="ECO:0007669"/>
    <property type="project" value="TreeGrafter"/>
</dbReference>
<dbReference type="PANTHER" id="PTHR11070">
    <property type="entry name" value="UVRD / RECB / PCRA DNA HELICASE FAMILY MEMBER"/>
    <property type="match status" value="1"/>
</dbReference>
<dbReference type="Pfam" id="PF00580">
    <property type="entry name" value="UvrD-helicase"/>
    <property type="match status" value="1"/>
</dbReference>
<evidence type="ECO:0000256" key="2">
    <source>
        <dbReference type="ARBA" id="ARBA00022741"/>
    </source>
</evidence>
<organism evidence="13 14">
    <name type="scientific">Candidatus Limenecus avicola</name>
    <dbReference type="NCBI Taxonomy" id="2840847"/>
    <lineage>
        <taxon>Bacteria</taxon>
        <taxon>Bacillati</taxon>
        <taxon>Bacillota</taxon>
        <taxon>Clostridia</taxon>
        <taxon>Eubacteriales</taxon>
        <taxon>Clostridiaceae</taxon>
        <taxon>Clostridiaceae incertae sedis</taxon>
        <taxon>Candidatus Limenecus</taxon>
    </lineage>
</organism>
<dbReference type="EMBL" id="DVOD01000050">
    <property type="protein sequence ID" value="HIU92798.1"/>
    <property type="molecule type" value="Genomic_DNA"/>
</dbReference>
<keyword evidence="2 11" id="KW-0547">Nucleotide-binding</keyword>
<evidence type="ECO:0000313" key="14">
    <source>
        <dbReference type="Proteomes" id="UP000886748"/>
    </source>
</evidence>
<evidence type="ECO:0000256" key="1">
    <source>
        <dbReference type="ARBA" id="ARBA00009922"/>
    </source>
</evidence>
<name>A0A9D1SR88_9CLOT</name>
<sequence>MLIQGSSLSNRTNMLVEHYVKLLNSGVSASRILVLTLNSFKKSLFINQVKEKLSGSLKTIYIENPRIHTFSGLAYNTLSDFWPCVQNSIQTGEPCLIPNLTGLEVSQFFFKQAVKEVGFKDYNSKVNLIHQLFRRYSLIVNNNLSEEDIKSRSAMLGESFAGDAKKAIDIYKKNTAQYRAFDYIRQVAVFSYLYQNTDCFKDVDYLIVDDADEITTAELDFLLYLKPSLKEIFIGYDRHGTSRMGFLNADENTVPRIEKFFSEEKIIDVDEKFSTAASIESLSFSRRLEMVEKALEKIIELINSGVSPSDICVITPVIDNSLKFSVAEKLNSKNINTQYFSGSEKLCSTPLVKMTLTLLNLSLGEMQDIYKIRSLISDMLKIPVKYCMNIVSMYKETAELREFDFGIAEYTQRYKTFLNVLQKIKAENLTLSDKVYIIYKEVLDISVNEAQQLKSFNFFMKQIADFESVFALNKYNLSFQKSVLVQLENSIIAENPSSAPELKEDCVTFATAQKIVDYSIKSKYQFWLDISGDLWVKDDFGMLYNAWVFQSSWNKDSFTYEDNIALTREKIKRQLRKLSLLCTQKIFLYSSLFDIEGNENFGGIQDFVEQKTNKENKNIVFNFVPREDQKPVLDYKNGRLAISAVPGAGKTTILLALIIKLIQSGIKSENIFVLTYMDSAARNFKERIKSACPSLEKMPNISTIHGLALRILKENSNYVKAGLDSDFEVCDDNTRQKIIRELIARCGLEQDDFDKYEKAISALKLSDIKSINYVKDVELNKFIKFFVVYNSYLKKRNIIDYDDMLSYCVKILEENPDIADYYQSLCMFVIEDEAQDSSVIQQKLLNILSQKYKNLIRCGDINQAITATFTNADIQGFKDFVTGENNVSMNCSQRCAKDIYNLANKLVETTKHDKNLGNAFYDIKMQGVAGRNPVVEQALRVSVFDDYNAERSFILEKIRKIFAVEPDASIAILVRNNYHIDEYSEFLSCFGYNVITKNDCLDSQPVFALIFAIIKFCAFPWQNERIIHIINVLNNQKLFIFSSADIEFVKTLKSPFILCMEDEMPSPALAKLLWDLNYWLQNSGLDTDELAHKCGCYYYSGEIEKSNIYMISLILKKLSVQYPDTIQLIERLEDLSKRPILNKFKFFTDDNVENKANRGIIQIMTYHKSKGDEFDYVFIPQLSEELLPTDVEKIKINPKERFLESVKAINLKYNKKDEKELKLFKAEENLRLFYVAVTRAKKKLYISCARKYKKYSRIKDTMPSILFERVLTNADK</sequence>
<keyword evidence="6" id="KW-0238">DNA-binding</keyword>
<evidence type="ECO:0000256" key="7">
    <source>
        <dbReference type="ARBA" id="ARBA00023235"/>
    </source>
</evidence>
<dbReference type="Pfam" id="PF13361">
    <property type="entry name" value="UvrD_C"/>
    <property type="match status" value="1"/>
</dbReference>
<evidence type="ECO:0000256" key="9">
    <source>
        <dbReference type="ARBA" id="ARBA00034808"/>
    </source>
</evidence>
<dbReference type="GO" id="GO:0043138">
    <property type="term" value="F:3'-5' DNA helicase activity"/>
    <property type="evidence" value="ECO:0007669"/>
    <property type="project" value="UniProtKB-EC"/>
</dbReference>
<comment type="catalytic activity">
    <reaction evidence="8">
        <text>Couples ATP hydrolysis with the unwinding of duplex DNA by translocating in the 3'-5' direction.</text>
        <dbReference type="EC" id="5.6.2.4"/>
    </reaction>
</comment>
<dbReference type="Proteomes" id="UP000886748">
    <property type="component" value="Unassembled WGS sequence"/>
</dbReference>
<dbReference type="EC" id="5.6.2.4" evidence="9"/>
<proteinExistence type="inferred from homology"/>
<dbReference type="InterPro" id="IPR014016">
    <property type="entry name" value="UvrD-like_ATP-bd"/>
</dbReference>